<dbReference type="Proteomes" id="UP000184330">
    <property type="component" value="Unassembled WGS sequence"/>
</dbReference>
<comment type="similarity">
    <text evidence="1 4">Belongs to the short-chain dehydrogenases/reductases (SDR) family.</text>
</comment>
<dbReference type="InterPro" id="IPR002347">
    <property type="entry name" value="SDR_fam"/>
</dbReference>
<keyword evidence="7" id="KW-1185">Reference proteome</keyword>
<dbReference type="CDD" id="cd05339">
    <property type="entry name" value="17beta-HSDXI-like_SDR_c"/>
    <property type="match status" value="1"/>
</dbReference>
<evidence type="ECO:0000256" key="2">
    <source>
        <dbReference type="ARBA" id="ARBA00022857"/>
    </source>
</evidence>
<dbReference type="SUPFAM" id="SSF51735">
    <property type="entry name" value="NAD(P)-binding Rossmann-fold domains"/>
    <property type="match status" value="1"/>
</dbReference>
<evidence type="ECO:0000256" key="1">
    <source>
        <dbReference type="ARBA" id="ARBA00006484"/>
    </source>
</evidence>
<dbReference type="AlphaFoldDB" id="A0A1L7XST0"/>
<keyword evidence="2" id="KW-0521">NADP</keyword>
<keyword evidence="3" id="KW-0560">Oxidoreductase</keyword>
<evidence type="ECO:0000313" key="7">
    <source>
        <dbReference type="Proteomes" id="UP000184330"/>
    </source>
</evidence>
<dbReference type="SMART" id="SM00822">
    <property type="entry name" value="PKS_KR"/>
    <property type="match status" value="1"/>
</dbReference>
<dbReference type="PANTHER" id="PTHR24322">
    <property type="entry name" value="PKSB"/>
    <property type="match status" value="1"/>
</dbReference>
<gene>
    <name evidence="6" type="ORF">PAC_17990</name>
</gene>
<dbReference type="OrthoDB" id="10253736at2759"/>
<organism evidence="6 7">
    <name type="scientific">Phialocephala subalpina</name>
    <dbReference type="NCBI Taxonomy" id="576137"/>
    <lineage>
        <taxon>Eukaryota</taxon>
        <taxon>Fungi</taxon>
        <taxon>Dikarya</taxon>
        <taxon>Ascomycota</taxon>
        <taxon>Pezizomycotina</taxon>
        <taxon>Leotiomycetes</taxon>
        <taxon>Helotiales</taxon>
        <taxon>Mollisiaceae</taxon>
        <taxon>Phialocephala</taxon>
        <taxon>Phialocephala fortinii species complex</taxon>
    </lineage>
</organism>
<dbReference type="InterPro" id="IPR020904">
    <property type="entry name" value="Sc_DH/Rdtase_CS"/>
</dbReference>
<dbReference type="PRINTS" id="PR00081">
    <property type="entry name" value="GDHRDH"/>
</dbReference>
<dbReference type="PANTHER" id="PTHR24322:SF736">
    <property type="entry name" value="RETINOL DEHYDROGENASE 10"/>
    <property type="match status" value="1"/>
</dbReference>
<name>A0A1L7XST0_9HELO</name>
<accession>A0A1L7XST0</accession>
<dbReference type="PRINTS" id="PR00080">
    <property type="entry name" value="SDRFAMILY"/>
</dbReference>
<protein>
    <submittedName>
        <fullName evidence="6">Related to a retinal short-chain dehydrogenase/reductase</fullName>
    </submittedName>
</protein>
<reference evidence="6 7" key="1">
    <citation type="submission" date="2016-03" db="EMBL/GenBank/DDBJ databases">
        <authorList>
            <person name="Ploux O."/>
        </authorList>
    </citation>
    <scope>NUCLEOTIDE SEQUENCE [LARGE SCALE GENOMIC DNA]</scope>
    <source>
        <strain evidence="6 7">UAMH 11012</strain>
    </source>
</reference>
<dbReference type="InterPro" id="IPR057326">
    <property type="entry name" value="KR_dom"/>
</dbReference>
<dbReference type="STRING" id="576137.A0A1L7XST0"/>
<evidence type="ECO:0000313" key="6">
    <source>
        <dbReference type="EMBL" id="CZR68091.1"/>
    </source>
</evidence>
<feature type="domain" description="Ketoreductase" evidence="5">
    <location>
        <begin position="105"/>
        <end position="281"/>
    </location>
</feature>
<evidence type="ECO:0000256" key="3">
    <source>
        <dbReference type="ARBA" id="ARBA00023002"/>
    </source>
</evidence>
<dbReference type="EMBL" id="FJOG01000051">
    <property type="protein sequence ID" value="CZR68091.1"/>
    <property type="molecule type" value="Genomic_DNA"/>
</dbReference>
<dbReference type="Pfam" id="PF00106">
    <property type="entry name" value="adh_short"/>
    <property type="match status" value="1"/>
</dbReference>
<evidence type="ECO:0000256" key="4">
    <source>
        <dbReference type="RuleBase" id="RU000363"/>
    </source>
</evidence>
<proteinExistence type="inferred from homology"/>
<dbReference type="PROSITE" id="PS00061">
    <property type="entry name" value="ADH_SHORT"/>
    <property type="match status" value="1"/>
</dbReference>
<dbReference type="Gene3D" id="3.40.50.720">
    <property type="entry name" value="NAD(P)-binding Rossmann-like Domain"/>
    <property type="match status" value="1"/>
</dbReference>
<dbReference type="InterPro" id="IPR036291">
    <property type="entry name" value="NAD(P)-bd_dom_sf"/>
</dbReference>
<evidence type="ECO:0000259" key="5">
    <source>
        <dbReference type="SMART" id="SM00822"/>
    </source>
</evidence>
<sequence>MEYIVSTLQSRKFIPREGLYLDPICRVLARTFLNPLITGAVFLLCRHFQSGEYFFEYLESGARIALLSSTQILTILGGIFRVNQFLNWGMNNNFIKAESWDPRKELVLITGGSGGIGASVAKRLAKEGTRVVILDILPLSFSERDNITYYKCDLSDMEEIKRVMARVREENGCPSVLVNNAGLSRGFNIADGTYYDNDLTFRVNLLAAFLMTKECLPDMVANNHGHIFNVASMSAFIPPAGLADYSASKAGLVALHETLGLELRYRHKALAVRNSLLVLSFTKTPLFMGETNQNAFLMPLLHVDTVGDEIVDTIYRGYSRTIFLPGLLRYVAWIRGAPDWIQHVVRKGTEGLKVNFKGRQVIDSKTGKLRE</sequence>
<dbReference type="GO" id="GO:0016616">
    <property type="term" value="F:oxidoreductase activity, acting on the CH-OH group of donors, NAD or NADP as acceptor"/>
    <property type="evidence" value="ECO:0007669"/>
    <property type="project" value="TreeGrafter"/>
</dbReference>